<dbReference type="Proteomes" id="UP000295517">
    <property type="component" value="Chromosome"/>
</dbReference>
<proteinExistence type="predicted"/>
<accession>A0AAX1EGH5</accession>
<feature type="compositionally biased region" description="Basic and acidic residues" evidence="1">
    <location>
        <begin position="468"/>
        <end position="478"/>
    </location>
</feature>
<name>A0AAX1EGH5_9GAMM</name>
<dbReference type="PANTHER" id="PTHR38731">
    <property type="entry name" value="LIPL45-RELATED LIPOPROTEIN-RELATED"/>
    <property type="match status" value="1"/>
</dbReference>
<dbReference type="RefSeq" id="WP_135060408.1">
    <property type="nucleotide sequence ID" value="NZ_CP038254.1"/>
</dbReference>
<evidence type="ECO:0008006" key="4">
    <source>
        <dbReference type="Google" id="ProtNLM"/>
    </source>
</evidence>
<feature type="region of interest" description="Disordered" evidence="1">
    <location>
        <begin position="436"/>
        <end position="686"/>
    </location>
</feature>
<dbReference type="PANTHER" id="PTHR38731:SF3">
    <property type="entry name" value="BLL6125 PROTEIN"/>
    <property type="match status" value="1"/>
</dbReference>
<dbReference type="Pfam" id="PF20245">
    <property type="entry name" value="DUF6600"/>
    <property type="match status" value="1"/>
</dbReference>
<dbReference type="InterPro" id="IPR046535">
    <property type="entry name" value="DUF6600"/>
</dbReference>
<evidence type="ECO:0000313" key="2">
    <source>
        <dbReference type="EMBL" id="QBR84157.1"/>
    </source>
</evidence>
<feature type="compositionally biased region" description="Polar residues" evidence="1">
    <location>
        <begin position="485"/>
        <end position="501"/>
    </location>
</feature>
<organism evidence="2 3">
    <name type="scientific">Legionella israelensis</name>
    <dbReference type="NCBI Taxonomy" id="454"/>
    <lineage>
        <taxon>Bacteria</taxon>
        <taxon>Pseudomonadati</taxon>
        <taxon>Pseudomonadota</taxon>
        <taxon>Gammaproteobacteria</taxon>
        <taxon>Legionellales</taxon>
        <taxon>Legionellaceae</taxon>
        <taxon>Legionella</taxon>
    </lineage>
</organism>
<evidence type="ECO:0000313" key="3">
    <source>
        <dbReference type="Proteomes" id="UP000295517"/>
    </source>
</evidence>
<reference evidence="2 3" key="1">
    <citation type="submission" date="2019-03" db="EMBL/GenBank/DDBJ databases">
        <title>Diverse conjugative elements silence natural transformation in Legionella species.</title>
        <authorList>
            <person name="Durieux I."/>
            <person name="Ginevra C."/>
            <person name="Attaiech L."/>
            <person name="Picq K."/>
            <person name="Juan P.A."/>
            <person name="Jarraud S."/>
            <person name="Charpentier X."/>
        </authorList>
    </citation>
    <scope>NUCLEOTIDE SEQUENCE [LARGE SCALE GENOMIC DNA]</scope>
    <source>
        <strain evidence="2 3">HL-0427-4011</strain>
    </source>
</reference>
<feature type="compositionally biased region" description="Low complexity" evidence="1">
    <location>
        <begin position="509"/>
        <end position="679"/>
    </location>
</feature>
<protein>
    <recommendedName>
        <fullName evidence="4">FecR protein</fullName>
    </recommendedName>
</protein>
<sequence length="686" mass="77624">MKLFNCKINVNYWFIFPVALIAINIAKADPASKVARLSYIENIVSFLPGGEKKWVKASVNRPLIPGDSLWVDKNSRAELQLGSATVRLNGLTNTKILNLNNKINQFQLTQGTLLLTVYRSKPEQKYEIDTPNLALTFSKKGLYRVDVDKNSTVVSIRKGEANVYAKNSALKLREGLSCRFTGTNLKDYQCKAIGPMDEFDRWSLKRDQRIEKASSTKHVSSAVIGYEDLEFYGKWKSVKKYGYVWIPDDVEEDWVPYRTGRWVWIQQWGWTWVDEQPWGFAPFHYGRWTYIEKRWVWVPGPVDVEPLYAPALVAFVGDRNFQLEVTTGTVGIAWFPLGPGDIYIPPYDVSRHYFTQINISNTVINNTYINKIYNDRSVNINYQNINVSNAITAVPTQTFIQSQPVSSATVQVSEETIEKAPVSSFASVAPESASLLGSTETDVQPAQDITDRSTIVKTEPAAQPVPFSKEKQLLEKNPGEPLSAEETQNLQEESVKPTQLQLVDPKASPQPVEETKQPVQEPEVQQPEVQPSQPEVQQAPEVQEQPEVQQPEVQPSQPEVQQAPEVQEQPEVQQPEVQPFQPDVQQAPEVQEQPEVQQPEVQPSQPDVQQAPEVQEQPEVQQPEVQPSQPDVQQAPEVQEQPEVQQPEVQPSQPEVQQAPEVQEQPEVQQPEVQPDVQQTPEIQDQ</sequence>
<gene>
    <name evidence="2" type="ORF">E3983_07165</name>
</gene>
<evidence type="ECO:0000256" key="1">
    <source>
        <dbReference type="SAM" id="MobiDB-lite"/>
    </source>
</evidence>
<dbReference type="AlphaFoldDB" id="A0AAX1EGH5"/>
<dbReference type="EMBL" id="CP038254">
    <property type="protein sequence ID" value="QBR84157.1"/>
    <property type="molecule type" value="Genomic_DNA"/>
</dbReference>